<dbReference type="Proteomes" id="UP000000329">
    <property type="component" value="Chromosome"/>
</dbReference>
<feature type="region of interest" description="Disordered" evidence="1">
    <location>
        <begin position="28"/>
        <end position="67"/>
    </location>
</feature>
<dbReference type="HOGENOM" id="CLU_2422927_0_0_4"/>
<dbReference type="KEGG" id="hse:Hsero_3208"/>
<dbReference type="STRING" id="757424.Hsero_3208"/>
<evidence type="ECO:0000313" key="3">
    <source>
        <dbReference type="Proteomes" id="UP000000329"/>
    </source>
</evidence>
<feature type="compositionally biased region" description="Basic residues" evidence="1">
    <location>
        <begin position="28"/>
        <end position="46"/>
    </location>
</feature>
<accession>D8J1C1</accession>
<gene>
    <name evidence="2" type="ordered locus">Hsero_3208</name>
</gene>
<evidence type="ECO:0000313" key="2">
    <source>
        <dbReference type="EMBL" id="ADJ64690.1"/>
    </source>
</evidence>
<evidence type="ECO:0000256" key="1">
    <source>
        <dbReference type="SAM" id="MobiDB-lite"/>
    </source>
</evidence>
<dbReference type="AlphaFoldDB" id="D8J1C1"/>
<keyword evidence="3" id="KW-1185">Reference proteome</keyword>
<sequence length="91" mass="10515">MSCKQMSPRSSMLRPRGNHHEFFAHHLALPRRRPGHHHPAGPRRRPWPLGRAGHDRGGRPPQRAAGAAMECPLRGELLRLFVQFQHQQRQL</sequence>
<name>D8J1C1_HERSS</name>
<reference evidence="2 3" key="1">
    <citation type="submission" date="2010-04" db="EMBL/GenBank/DDBJ databases">
        <title>The genome of Herbaspirillum seropedicae SmR1, an endophytic, nitrogen-fixing, plant-growth promoting beta-Proteobacteria.</title>
        <authorList>
            <person name="Pedrosa F.O."/>
            <person name="Monteiro R.A."/>
            <person name="Wassem R."/>
            <person name="Cruz L.M."/>
            <person name="Ayub R.A."/>
            <person name="Colauto N.B."/>
            <person name="Fernandez M.A."/>
            <person name="Fungaro M.H.P."/>
            <person name="Grisard E.C."/>
            <person name="Hungria M."/>
            <person name="Madeira H.M.F."/>
            <person name="Nodari R.O."/>
            <person name="Osaku C.A."/>
            <person name="Petzl-Erler M.L."/>
            <person name="Terenzi H."/>
            <person name="Vieira L.G.E."/>
            <person name="Almeida M.I.M."/>
            <person name="Alves L.R."/>
            <person name="Arantes O.M.N."/>
            <person name="Balsanelli E."/>
            <person name="Barcellos F.G."/>
            <person name="Baura V.A."/>
            <person name="Binde D.R."/>
            <person name="Campo R.J."/>
            <person name="Chubatsu L.S."/>
            <person name="Chueire L.M.O."/>
            <person name="Ciferri R.R."/>
            <person name="Correa L.C."/>
            <person name="da Conceicao Silva J.L."/>
            <person name="Dabul A.N.G."/>
            <person name="Dambros B.P."/>
            <person name="Faoro H."/>
            <person name="Favetti A."/>
            <person name="Friedermann G."/>
            <person name="Furlaneto M.C."/>
            <person name="Gasques L.S."/>
            <person name="Gimenes C.C.T."/>
            <person name="Gioppo N.M.R."/>
            <person name="Glienke-Blanco C."/>
            <person name="Godoy L.P."/>
            <person name="Guerra M.P."/>
            <person name="Karp S."/>
            <person name="Kava-Cordeiro V."/>
            <person name="Margarido V.P."/>
            <person name="Mathioni S.M."/>
            <person name="Menck-Soares M.A."/>
            <person name="Murace N.K."/>
            <person name="Nicolas M.F."/>
            <person name="Oliveira C.E.C."/>
            <person name="Pagnan N.A.B."/>
            <person name="Pamphile J.A."/>
            <person name="Patussi E.V."/>
            <person name="Pereira L.F.P."/>
            <person name="Pereira-Ferrari L."/>
            <person name="Pinto F.G.S."/>
            <person name="Precoma C."/>
            <person name="Prioli A.J."/>
            <person name="Prioli S.M.A.P."/>
            <person name="Raittz R.T."/>
            <person name="Ramos H.J.O."/>
            <person name="Ribeiro E.M.S.F."/>
            <person name="Rigo L.U."/>
            <person name="Rocha C.L.M.S.C."/>
            <person name="Rocha S.N."/>
            <person name="Santos K."/>
            <person name="Satori D."/>
            <person name="Silva A.G."/>
            <person name="Simao R.C.G."/>
            <person name="Soares M.A.M."/>
            <person name="Souza E.M."/>
            <person name="Steffens M.B.R."/>
            <person name="Steindel M."/>
            <person name="Tadra-Sfeir M.Z."/>
            <person name="Takahashi E.K."/>
            <person name="Torres R.A."/>
            <person name="Valle J.S."/>
            <person name="Vernal J.I."/>
            <person name="Vilas-Boas L.A."/>
            <person name="Watanabe M.A.E."/>
            <person name="Weiss V.A."/>
            <person name="Yates M.A."/>
            <person name="Souza E.M."/>
        </authorList>
    </citation>
    <scope>NUCLEOTIDE SEQUENCE [LARGE SCALE GENOMIC DNA]</scope>
    <source>
        <strain evidence="2 3">SmR1</strain>
    </source>
</reference>
<protein>
    <submittedName>
        <fullName evidence="2">Uncharacterized protein</fullName>
    </submittedName>
</protein>
<dbReference type="EMBL" id="CP002039">
    <property type="protein sequence ID" value="ADJ64690.1"/>
    <property type="molecule type" value="Genomic_DNA"/>
</dbReference>
<organism evidence="2 3">
    <name type="scientific">Herbaspirillum seropedicae (strain SmR1)</name>
    <dbReference type="NCBI Taxonomy" id="757424"/>
    <lineage>
        <taxon>Bacteria</taxon>
        <taxon>Pseudomonadati</taxon>
        <taxon>Pseudomonadota</taxon>
        <taxon>Betaproteobacteria</taxon>
        <taxon>Burkholderiales</taxon>
        <taxon>Oxalobacteraceae</taxon>
        <taxon>Herbaspirillum</taxon>
    </lineage>
</organism>
<proteinExistence type="predicted"/>